<keyword evidence="4" id="KW-1185">Reference proteome</keyword>
<name>A0AAW1DCW7_9HEMI</name>
<keyword evidence="2" id="KW-0472">Membrane</keyword>
<evidence type="ECO:0000256" key="1">
    <source>
        <dbReference type="SAM" id="MobiDB-lite"/>
    </source>
</evidence>
<gene>
    <name evidence="3" type="ORF">O3M35_007695</name>
</gene>
<feature type="compositionally biased region" description="Low complexity" evidence="1">
    <location>
        <begin position="296"/>
        <end position="363"/>
    </location>
</feature>
<protein>
    <submittedName>
        <fullName evidence="3">Uncharacterized protein</fullName>
    </submittedName>
</protein>
<evidence type="ECO:0000256" key="2">
    <source>
        <dbReference type="SAM" id="Phobius"/>
    </source>
</evidence>
<dbReference type="AlphaFoldDB" id="A0AAW1DCW7"/>
<reference evidence="3 4" key="1">
    <citation type="submission" date="2022-12" db="EMBL/GenBank/DDBJ databases">
        <title>Chromosome-level genome assembly of true bugs.</title>
        <authorList>
            <person name="Ma L."/>
            <person name="Li H."/>
        </authorList>
    </citation>
    <scope>NUCLEOTIDE SEQUENCE [LARGE SCALE GENOMIC DNA]</scope>
    <source>
        <strain evidence="3">Lab_2022b</strain>
    </source>
</reference>
<organism evidence="3 4">
    <name type="scientific">Rhynocoris fuscipes</name>
    <dbReference type="NCBI Taxonomy" id="488301"/>
    <lineage>
        <taxon>Eukaryota</taxon>
        <taxon>Metazoa</taxon>
        <taxon>Ecdysozoa</taxon>
        <taxon>Arthropoda</taxon>
        <taxon>Hexapoda</taxon>
        <taxon>Insecta</taxon>
        <taxon>Pterygota</taxon>
        <taxon>Neoptera</taxon>
        <taxon>Paraneoptera</taxon>
        <taxon>Hemiptera</taxon>
        <taxon>Heteroptera</taxon>
        <taxon>Panheteroptera</taxon>
        <taxon>Cimicomorpha</taxon>
        <taxon>Reduviidae</taxon>
        <taxon>Harpactorinae</taxon>
        <taxon>Harpactorini</taxon>
        <taxon>Rhynocoris</taxon>
    </lineage>
</organism>
<keyword evidence="2" id="KW-0812">Transmembrane</keyword>
<evidence type="ECO:0000313" key="3">
    <source>
        <dbReference type="EMBL" id="KAK9507938.1"/>
    </source>
</evidence>
<feature type="region of interest" description="Disordered" evidence="1">
    <location>
        <begin position="289"/>
        <end position="363"/>
    </location>
</feature>
<dbReference type="Proteomes" id="UP001461498">
    <property type="component" value="Unassembled WGS sequence"/>
</dbReference>
<dbReference type="EMBL" id="JAPXFL010000004">
    <property type="protein sequence ID" value="KAK9507938.1"/>
    <property type="molecule type" value="Genomic_DNA"/>
</dbReference>
<proteinExistence type="predicted"/>
<accession>A0AAW1DCW7</accession>
<feature type="transmembrane region" description="Helical" evidence="2">
    <location>
        <begin position="957"/>
        <end position="977"/>
    </location>
</feature>
<keyword evidence="2" id="KW-1133">Transmembrane helix</keyword>
<evidence type="ECO:0000313" key="4">
    <source>
        <dbReference type="Proteomes" id="UP001461498"/>
    </source>
</evidence>
<sequence>MSIQEGFKKMVIKCIGTYAILIITLTATPSLGGFGFPTSSDGIHPNIPPSLLECYNSTYITTRDNLLPMTVNTLIALVRKLEESVPSMDVRTMSRALLTNYRFDGIIYRSQLDPQGIQYAVEGNEFSLWKLLSDKIIANTGYPISNDTLTWVERCTLHRMLSMSVDFERSTDVDNCPQLDKLVSWNSRYPRELSKLDDVEIIAPKTTGGESRIVNDNDEDQVQSGNFLQDVTGGGGYYQSRCPLENGVIRNKFGGAISPGIVLAGIAAGSQPQTVPTRNLFLMQPRAGSGLKRKNQGYPNNPNYNVNNAGYNPNNPGYNPNNPGYNPNNPGYNPSISSYNPNNSGYKPAYNPNSPGYNPNNPGFNPNVNAYARPQSRTFFANQYGSGGTYGGSGPNGGRAGIGTGTGTGTGGGGYGGYPNYGDTGSNYPTASELPVPSNIDNKYAATLAGELAYVVVWMGPLREGMQIGLDGGWNDTIVPKYYFLQDPIPNALTDARIRGSIDGLLLASNVENWVNAAGTLKLSQLLNMYYSTKGVFSTDVKSCKRRDYYQQVAPINTLKDQTYSAAYVLSELAPYMKDKMPYLSEAAATAVGNYIPTLQDPACPTDIKNTPKPAPVVDLHLVLDYNWDYKYASRAIQYIIDNLELWKFGGNFSLINGRDATVVIDSSHSPLDFPQNFTYYYGNGGFDFTKILSQLKLRFQQRLETDKLQYSGGGIPRVVVFMPYSATSMSDTETISAKNRIQYFKETLPDVKFYFLVTGNKNNYSPYVDDDKDIFVISPGSDIPSSLDPFINALTTTPRRLINPNCGKDWRGTWYNEIVLNGYLDSNEIHYYRISPNYFYYSGTDAKITISTEGSAPVLTVCSSRDNAMPIANLSRSSSVTCKQITGGNRYDLHVTSNDCGSVYYAFQCKPFYFSIANQQAPSRTQIAARCTDQECRDPDMTKYTIRHVGLSCYSGVGKLLISTPLVIILLFINIFRIV</sequence>
<comment type="caution">
    <text evidence="3">The sequence shown here is derived from an EMBL/GenBank/DDBJ whole genome shotgun (WGS) entry which is preliminary data.</text>
</comment>